<keyword evidence="1" id="KW-1133">Transmembrane helix</keyword>
<feature type="transmembrane region" description="Helical" evidence="1">
    <location>
        <begin position="62"/>
        <end position="84"/>
    </location>
</feature>
<dbReference type="AlphaFoldDB" id="A4BX35"/>
<evidence type="ECO:0000256" key="1">
    <source>
        <dbReference type="SAM" id="Phobius"/>
    </source>
</evidence>
<dbReference type="STRING" id="313594.PI23P_03492"/>
<feature type="transmembrane region" description="Helical" evidence="1">
    <location>
        <begin position="130"/>
        <end position="152"/>
    </location>
</feature>
<dbReference type="EMBL" id="AAOG01000001">
    <property type="protein sequence ID" value="EAR13526.1"/>
    <property type="molecule type" value="Genomic_DNA"/>
</dbReference>
<evidence type="ECO:0008006" key="4">
    <source>
        <dbReference type="Google" id="ProtNLM"/>
    </source>
</evidence>
<evidence type="ECO:0000313" key="2">
    <source>
        <dbReference type="EMBL" id="EAR13526.1"/>
    </source>
</evidence>
<keyword evidence="1" id="KW-0472">Membrane</keyword>
<keyword evidence="3" id="KW-1185">Reference proteome</keyword>
<organism evidence="2 3">
    <name type="scientific">Polaribacter irgensii 23-P</name>
    <dbReference type="NCBI Taxonomy" id="313594"/>
    <lineage>
        <taxon>Bacteria</taxon>
        <taxon>Pseudomonadati</taxon>
        <taxon>Bacteroidota</taxon>
        <taxon>Flavobacteriia</taxon>
        <taxon>Flavobacteriales</taxon>
        <taxon>Flavobacteriaceae</taxon>
    </lineage>
</organism>
<protein>
    <recommendedName>
        <fullName evidence="4">DUF4271 domain-containing protein</fullName>
    </recommendedName>
</protein>
<dbReference type="eggNOG" id="ENOG50310VM">
    <property type="taxonomic scope" value="Bacteria"/>
</dbReference>
<feature type="transmembrane region" description="Helical" evidence="1">
    <location>
        <begin position="189"/>
        <end position="209"/>
    </location>
</feature>
<reference evidence="2 3" key="1">
    <citation type="submission" date="2006-02" db="EMBL/GenBank/DDBJ databases">
        <authorList>
            <person name="Murray A."/>
            <person name="Staley J."/>
            <person name="Ferriera S."/>
            <person name="Johnson J."/>
            <person name="Kravitz S."/>
            <person name="Halpern A."/>
            <person name="Remington K."/>
            <person name="Beeson K."/>
            <person name="Tran B."/>
            <person name="Rogers Y.-H."/>
            <person name="Friedman R."/>
            <person name="Venter J.C."/>
        </authorList>
    </citation>
    <scope>NUCLEOTIDE SEQUENCE [LARGE SCALE GENOMIC DNA]</scope>
    <source>
        <strain evidence="2 3">23-P</strain>
    </source>
</reference>
<dbReference type="Proteomes" id="UP000003053">
    <property type="component" value="Unassembled WGS sequence"/>
</dbReference>
<dbReference type="InterPro" id="IPR025367">
    <property type="entry name" value="DUF4271"/>
</dbReference>
<keyword evidence="1" id="KW-0812">Transmembrane</keyword>
<proteinExistence type="predicted"/>
<comment type="caution">
    <text evidence="2">The sequence shown here is derived from an EMBL/GenBank/DDBJ whole genome shotgun (WGS) entry which is preliminary data.</text>
</comment>
<gene>
    <name evidence="2" type="ORF">PI23P_03492</name>
</gene>
<dbReference type="Pfam" id="PF14093">
    <property type="entry name" value="DUF4271"/>
    <property type="match status" value="1"/>
</dbReference>
<dbReference type="HOGENOM" id="CLU_1270069_0_0_10"/>
<name>A4BX35_9FLAO</name>
<feature type="transmembrane region" description="Helical" evidence="1">
    <location>
        <begin position="90"/>
        <end position="110"/>
    </location>
</feature>
<sequence length="213" mass="24486">MQALEKIANSTNWISIVLLLLLVLIAVLKVLDSEKLKGYVFAVFNKGFADGELGRDTSFFSLFHNVLFVFSSLVLAFVISLITAQNKDGLAVSFSYYLTISGVVFSYLLIKRLLEVSFSNLFLLRKRLRFYIVSKYSSLYSICFFLLILFIVCQFGPLSVSYLVPIIIGLFLVRFVLHIRHNKNLVFNELFYFILYLCAFEIAPLLTLFKLMF</sequence>
<accession>A4BX35</accession>
<dbReference type="OrthoDB" id="1438590at2"/>
<feature type="transmembrane region" description="Helical" evidence="1">
    <location>
        <begin position="158"/>
        <end position="177"/>
    </location>
</feature>
<evidence type="ECO:0000313" key="3">
    <source>
        <dbReference type="Proteomes" id="UP000003053"/>
    </source>
</evidence>
<feature type="transmembrane region" description="Helical" evidence="1">
    <location>
        <begin position="12"/>
        <end position="31"/>
    </location>
</feature>